<name>A0A5J4UIT7_9EUKA</name>
<proteinExistence type="predicted"/>
<gene>
    <name evidence="2" type="ORF">EZS28_033983</name>
</gene>
<dbReference type="EMBL" id="SNRW01015334">
    <property type="protein sequence ID" value="KAA6370489.1"/>
    <property type="molecule type" value="Genomic_DNA"/>
</dbReference>
<sequence length="303" mass="34918">MKQIGLNDTTSFYGKQDEILNKYRVEQESHKQLDTITMRSLASNLMYDQIQAQIIAKNIINKSIGIGDPSLVAISNVNAQIAAGIYNYKDEQPYDNLNALQDQPSQDLSNKEQPKTEFKQRIDTLNQGNEKEKEQELQQDKEFHTTNEIQQLDNEVLLDGQPQQQIDPQQKSLEQEETEQKQIEVQQAQQMIEMNQAMNYKLGSMDCGLNSLNSVQFPQKDISMRITDKTPSYIQMNKVLMKAEKVNQVKLKKNFISENQMLAQVEAQKELKKEIRQKIAQKERQKIKVKPQSEIGSAMLPQI</sequence>
<dbReference type="Proteomes" id="UP000324800">
    <property type="component" value="Unassembled WGS sequence"/>
</dbReference>
<protein>
    <submittedName>
        <fullName evidence="2">Uncharacterized protein</fullName>
    </submittedName>
</protein>
<evidence type="ECO:0000313" key="2">
    <source>
        <dbReference type="EMBL" id="KAA6370489.1"/>
    </source>
</evidence>
<accession>A0A5J4UIT7</accession>
<organism evidence="2 3">
    <name type="scientific">Streblomastix strix</name>
    <dbReference type="NCBI Taxonomy" id="222440"/>
    <lineage>
        <taxon>Eukaryota</taxon>
        <taxon>Metamonada</taxon>
        <taxon>Preaxostyla</taxon>
        <taxon>Oxymonadida</taxon>
        <taxon>Streblomastigidae</taxon>
        <taxon>Streblomastix</taxon>
    </lineage>
</organism>
<reference evidence="2 3" key="1">
    <citation type="submission" date="2019-03" db="EMBL/GenBank/DDBJ databases">
        <title>Single cell metagenomics reveals metabolic interactions within the superorganism composed of flagellate Streblomastix strix and complex community of Bacteroidetes bacteria on its surface.</title>
        <authorList>
            <person name="Treitli S.C."/>
            <person name="Kolisko M."/>
            <person name="Husnik F."/>
            <person name="Keeling P."/>
            <person name="Hampl V."/>
        </authorList>
    </citation>
    <scope>NUCLEOTIDE SEQUENCE [LARGE SCALE GENOMIC DNA]</scope>
    <source>
        <strain evidence="2">ST1C</strain>
    </source>
</reference>
<evidence type="ECO:0000313" key="3">
    <source>
        <dbReference type="Proteomes" id="UP000324800"/>
    </source>
</evidence>
<comment type="caution">
    <text evidence="2">The sequence shown here is derived from an EMBL/GenBank/DDBJ whole genome shotgun (WGS) entry which is preliminary data.</text>
</comment>
<dbReference type="AlphaFoldDB" id="A0A5J4UIT7"/>
<feature type="compositionally biased region" description="Polar residues" evidence="1">
    <location>
        <begin position="98"/>
        <end position="108"/>
    </location>
</feature>
<feature type="region of interest" description="Disordered" evidence="1">
    <location>
        <begin position="96"/>
        <end position="116"/>
    </location>
</feature>
<evidence type="ECO:0000256" key="1">
    <source>
        <dbReference type="SAM" id="MobiDB-lite"/>
    </source>
</evidence>